<accession>A0ABQ1C746</accession>
<keyword evidence="1" id="KW-0175">Coiled coil</keyword>
<keyword evidence="4" id="KW-1185">Reference proteome</keyword>
<evidence type="ECO:0000313" key="4">
    <source>
        <dbReference type="Proteomes" id="UP000465240"/>
    </source>
</evidence>
<gene>
    <name evidence="3" type="ORF">MPRG_35540</name>
</gene>
<reference evidence="3 4" key="1">
    <citation type="journal article" date="2019" name="Emerg. Microbes Infect.">
        <title>Comprehensive subspecies identification of 175 nontuberculous mycobacteria species based on 7547 genomic profiles.</title>
        <authorList>
            <person name="Matsumoto Y."/>
            <person name="Kinjo T."/>
            <person name="Motooka D."/>
            <person name="Nabeya D."/>
            <person name="Jung N."/>
            <person name="Uechi K."/>
            <person name="Horii T."/>
            <person name="Iida T."/>
            <person name="Fujita J."/>
            <person name="Nakamura S."/>
        </authorList>
    </citation>
    <scope>NUCLEOTIDE SEQUENCE [LARGE SCALE GENOMIC DNA]</scope>
    <source>
        <strain evidence="3 4">JCM 18565</strain>
    </source>
</reference>
<dbReference type="EMBL" id="BLKX01000001">
    <property type="protein sequence ID" value="GFG80278.1"/>
    <property type="molecule type" value="Genomic_DNA"/>
</dbReference>
<dbReference type="InterPro" id="IPR038332">
    <property type="entry name" value="PPE_sf"/>
</dbReference>
<comment type="caution">
    <text evidence="3">The sequence shown here is derived from an EMBL/GenBank/DDBJ whole genome shotgun (WGS) entry which is preliminary data.</text>
</comment>
<dbReference type="Proteomes" id="UP000465240">
    <property type="component" value="Unassembled WGS sequence"/>
</dbReference>
<proteinExistence type="predicted"/>
<protein>
    <recommendedName>
        <fullName evidence="2">PE domain-containing protein</fullName>
    </recommendedName>
</protein>
<dbReference type="SUPFAM" id="SSF140459">
    <property type="entry name" value="PE/PPE dimer-like"/>
    <property type="match status" value="1"/>
</dbReference>
<dbReference type="RefSeq" id="WP_120793362.1">
    <property type="nucleotide sequence ID" value="NZ_BLKX01000001.1"/>
</dbReference>
<evidence type="ECO:0000313" key="3">
    <source>
        <dbReference type="EMBL" id="GFG80278.1"/>
    </source>
</evidence>
<dbReference type="InterPro" id="IPR000084">
    <property type="entry name" value="PE-PGRS_N"/>
</dbReference>
<feature type="coiled-coil region" evidence="1">
    <location>
        <begin position="276"/>
        <end position="322"/>
    </location>
</feature>
<evidence type="ECO:0000259" key="2">
    <source>
        <dbReference type="Pfam" id="PF00934"/>
    </source>
</evidence>
<evidence type="ECO:0000256" key="1">
    <source>
        <dbReference type="SAM" id="Coils"/>
    </source>
</evidence>
<feature type="domain" description="PE" evidence="2">
    <location>
        <begin position="4"/>
        <end position="94"/>
    </location>
</feature>
<dbReference type="Pfam" id="PF00934">
    <property type="entry name" value="PE"/>
    <property type="match status" value="1"/>
</dbReference>
<dbReference type="Gene3D" id="1.10.287.850">
    <property type="entry name" value="HP0062-like domain"/>
    <property type="match status" value="1"/>
</dbReference>
<sequence>MSYVAVVPEAVKVAASDLVSLGSTISAASTAAAAPTTSVVAAAQDEVSTAIAAFFGSHAQQFRSLSARAAAFLDQFVQALTGGAASYGEAEAENALALLVGSPAGALSAAAAGPAEDAGIFTIFQKLAEFAGRAVGAQVDRAIWKQGVAAIAKRTQEIVATGVKILSQDGVEIFTNGQQIVVSGSKIPGLYEPDFFLKAIVDPNYKKFWNFNLNPNDVRSLLGSELYAFARGDGLAQSFFQRVGNQVYQFDTNAQGEILRYYKTTEAMFNDFVRQAPLIEQALGDARRAVEQAEQEFLRQAEQATRKLAEQAEKEAQIAIQEARIAYYNSTGMRF</sequence>
<name>A0ABQ1C746_9MYCO</name>
<organism evidence="3 4">
    <name type="scientific">Mycobacterium paragordonae</name>
    <dbReference type="NCBI Taxonomy" id="1389713"/>
    <lineage>
        <taxon>Bacteria</taxon>
        <taxon>Bacillati</taxon>
        <taxon>Actinomycetota</taxon>
        <taxon>Actinomycetes</taxon>
        <taxon>Mycobacteriales</taxon>
        <taxon>Mycobacteriaceae</taxon>
        <taxon>Mycobacterium</taxon>
    </lineage>
</organism>